<comment type="caution">
    <text evidence="1">The sequence shown here is derived from an EMBL/GenBank/DDBJ whole genome shotgun (WGS) entry which is preliminary data.</text>
</comment>
<reference evidence="1" key="1">
    <citation type="submission" date="2017-02" db="EMBL/GenBank/DDBJ databases">
        <title>Delving into the versatile metabolic prowess of the omnipresent phylum Bacteroidetes.</title>
        <authorList>
            <person name="Nobu M.K."/>
            <person name="Mei R."/>
            <person name="Narihiro T."/>
            <person name="Kuroda K."/>
            <person name="Liu W.-T."/>
        </authorList>
    </citation>
    <scope>NUCLEOTIDE SEQUENCE</scope>
    <source>
        <strain evidence="1">ADurb.Bin417</strain>
    </source>
</reference>
<dbReference type="Proteomes" id="UP000485484">
    <property type="component" value="Unassembled WGS sequence"/>
</dbReference>
<name>A0A1V5MBZ3_UNCT6</name>
<gene>
    <name evidence="1" type="ORF">BWY73_01261</name>
</gene>
<proteinExistence type="predicted"/>
<sequence>MSDGQVERVLRMVRDGLGLVVTGAASTFDQHGRRRSSQPIGELWGETDPERNRQSIALRREAGRGRVAYLPRLELCRPVAPDRDWGYLGYRTFQLPGNWRELAGAVEWAAGGFSVYLDGPETVLAEFLRQPEKGRLLVHLVNYRTDAEAAGLRLRFRPELVQGTGGRVRLLSFDPGERRAEARRRPDGWLEVTVDWLETYAIVVIE</sequence>
<dbReference type="EMBL" id="MWAK01000237">
    <property type="protein sequence ID" value="OPZ90696.1"/>
    <property type="molecule type" value="Genomic_DNA"/>
</dbReference>
<protein>
    <recommendedName>
        <fullName evidence="2">Beta-galactosidase</fullName>
    </recommendedName>
</protein>
<organism evidence="1">
    <name type="scientific">candidate division TA06 bacterium ADurb.Bin417</name>
    <dbReference type="NCBI Taxonomy" id="1852828"/>
    <lineage>
        <taxon>Bacteria</taxon>
        <taxon>Bacteria division TA06</taxon>
    </lineage>
</organism>
<evidence type="ECO:0000313" key="1">
    <source>
        <dbReference type="EMBL" id="OPZ90696.1"/>
    </source>
</evidence>
<evidence type="ECO:0008006" key="2">
    <source>
        <dbReference type="Google" id="ProtNLM"/>
    </source>
</evidence>
<dbReference type="AlphaFoldDB" id="A0A1V5MBZ3"/>
<accession>A0A1V5MBZ3</accession>